<feature type="chain" id="PRO_5041683842" description="LCI fold domain-containing protein" evidence="1">
    <location>
        <begin position="26"/>
        <end position="88"/>
    </location>
</feature>
<reference evidence="3 4" key="1">
    <citation type="submission" date="2017-07" db="EMBL/GenBank/DDBJ databases">
        <title>Isolation and whole genome analysis of endospore-forming bacteria from heroin.</title>
        <authorList>
            <person name="Kalinowski J."/>
            <person name="Ahrens B."/>
            <person name="Al-Dilaimi A."/>
            <person name="Winkler A."/>
            <person name="Wibberg D."/>
            <person name="Schleenbecker U."/>
            <person name="Ruckert C."/>
            <person name="Wolfel R."/>
            <person name="Grass G."/>
        </authorList>
    </citation>
    <scope>NUCLEOTIDE SEQUENCE [LARGE SCALE GENOMIC DNA]</scope>
    <source>
        <strain evidence="3 4">7521-2</strain>
    </source>
</reference>
<evidence type="ECO:0000256" key="1">
    <source>
        <dbReference type="SAM" id="SignalP"/>
    </source>
</evidence>
<feature type="domain" description="LCI fold" evidence="2">
    <location>
        <begin position="54"/>
        <end position="85"/>
    </location>
</feature>
<dbReference type="Pfam" id="PF12197">
    <property type="entry name" value="lci"/>
    <property type="match status" value="1"/>
</dbReference>
<dbReference type="RefSeq" id="WP_095334324.1">
    <property type="nucleotide sequence ID" value="NZ_JBPCEP010000013.1"/>
</dbReference>
<feature type="signal peptide" evidence="1">
    <location>
        <begin position="1"/>
        <end position="25"/>
    </location>
</feature>
<accession>A0AA91TME8</accession>
<keyword evidence="1" id="KW-0732">Signal</keyword>
<organism evidence="3 4">
    <name type="scientific">Niallia circulans</name>
    <name type="common">Bacillus circulans</name>
    <dbReference type="NCBI Taxonomy" id="1397"/>
    <lineage>
        <taxon>Bacteria</taxon>
        <taxon>Bacillati</taxon>
        <taxon>Bacillota</taxon>
        <taxon>Bacilli</taxon>
        <taxon>Bacillales</taxon>
        <taxon>Bacillaceae</taxon>
        <taxon>Niallia</taxon>
    </lineage>
</organism>
<sequence>MIVKKIALSSIAALALAGPAIPSFASASSITESQPEKSVVAPLALVDNYVYKTENVFANSYTENGITWYLKGITYSGGYYIGHYQANI</sequence>
<dbReference type="EMBL" id="NPBQ01000148">
    <property type="protein sequence ID" value="PAD80629.1"/>
    <property type="molecule type" value="Genomic_DNA"/>
</dbReference>
<dbReference type="Proteomes" id="UP000216961">
    <property type="component" value="Unassembled WGS sequence"/>
</dbReference>
<dbReference type="AlphaFoldDB" id="A0AA91TME8"/>
<protein>
    <recommendedName>
        <fullName evidence="2">LCI fold domain-containing protein</fullName>
    </recommendedName>
</protein>
<evidence type="ECO:0000313" key="3">
    <source>
        <dbReference type="EMBL" id="PAD80629.1"/>
    </source>
</evidence>
<evidence type="ECO:0000313" key="4">
    <source>
        <dbReference type="Proteomes" id="UP000216961"/>
    </source>
</evidence>
<proteinExistence type="predicted"/>
<evidence type="ECO:0000259" key="2">
    <source>
        <dbReference type="Pfam" id="PF12197"/>
    </source>
</evidence>
<comment type="caution">
    <text evidence="3">The sequence shown here is derived from an EMBL/GenBank/DDBJ whole genome shotgun (WGS) entry which is preliminary data.</text>
</comment>
<gene>
    <name evidence="3" type="ORF">CHH57_23995</name>
</gene>
<name>A0AA91TME8_NIACI</name>
<dbReference type="InterPro" id="IPR020976">
    <property type="entry name" value="Antimicrobial_lci"/>
</dbReference>